<accession>A0AAD8PLC5</accession>
<protein>
    <submittedName>
        <fullName evidence="1">Uncharacterized protein</fullName>
    </submittedName>
</protein>
<proteinExistence type="predicted"/>
<reference evidence="1" key="1">
    <citation type="submission" date="2021-06" db="EMBL/GenBank/DDBJ databases">
        <title>Comparative genomics, transcriptomics and evolutionary studies reveal genomic signatures of adaptation to plant cell wall in hemibiotrophic fungi.</title>
        <authorList>
            <consortium name="DOE Joint Genome Institute"/>
            <person name="Baroncelli R."/>
            <person name="Diaz J.F."/>
            <person name="Benocci T."/>
            <person name="Peng M."/>
            <person name="Battaglia E."/>
            <person name="Haridas S."/>
            <person name="Andreopoulos W."/>
            <person name="Labutti K."/>
            <person name="Pangilinan J."/>
            <person name="Floch G.L."/>
            <person name="Makela M.R."/>
            <person name="Henrissat B."/>
            <person name="Grigoriev I.V."/>
            <person name="Crouch J.A."/>
            <person name="De Vries R.P."/>
            <person name="Sukno S.A."/>
            <person name="Thon M.R."/>
        </authorList>
    </citation>
    <scope>NUCLEOTIDE SEQUENCE</scope>
    <source>
        <strain evidence="1">CBS 125086</strain>
    </source>
</reference>
<sequence length="239" mass="26184">MSSPLPRAPRTANPTHPEYLAHRVWAPLSLPHGINEQAEHDRLQHIHNIFFEAFENGQLRLPGSVFPSYSNLGSDVANDLTMLEASVRWQEKKRTPIDFIAESSQVKTWADGAAATIHLLAMQGDTKWLYREAYLALKPGGWLMHLQHHHQSQAYMMQMPVSPSHTQPPIDPVKAALQNEGFTSLGLSVGHVLDPGSASTNVPAARTCEVSIGSFLGIPARGSLGAIVDGVNTLAVFFR</sequence>
<dbReference type="Proteomes" id="UP001230504">
    <property type="component" value="Unassembled WGS sequence"/>
</dbReference>
<organism evidence="1 2">
    <name type="scientific">Colletotrichum navitas</name>
    <dbReference type="NCBI Taxonomy" id="681940"/>
    <lineage>
        <taxon>Eukaryota</taxon>
        <taxon>Fungi</taxon>
        <taxon>Dikarya</taxon>
        <taxon>Ascomycota</taxon>
        <taxon>Pezizomycotina</taxon>
        <taxon>Sordariomycetes</taxon>
        <taxon>Hypocreomycetidae</taxon>
        <taxon>Glomerellales</taxon>
        <taxon>Glomerellaceae</taxon>
        <taxon>Colletotrichum</taxon>
        <taxon>Colletotrichum graminicola species complex</taxon>
    </lineage>
</organism>
<dbReference type="RefSeq" id="XP_060407771.1">
    <property type="nucleotide sequence ID" value="XM_060560419.1"/>
</dbReference>
<dbReference type="AlphaFoldDB" id="A0AAD8PLC5"/>
<dbReference type="EMBL" id="JAHLJV010000130">
    <property type="protein sequence ID" value="KAK1569542.1"/>
    <property type="molecule type" value="Genomic_DNA"/>
</dbReference>
<evidence type="ECO:0000313" key="2">
    <source>
        <dbReference type="Proteomes" id="UP001230504"/>
    </source>
</evidence>
<keyword evidence="2" id="KW-1185">Reference proteome</keyword>
<name>A0AAD8PLC5_9PEZI</name>
<evidence type="ECO:0000313" key="1">
    <source>
        <dbReference type="EMBL" id="KAK1569542.1"/>
    </source>
</evidence>
<dbReference type="GeneID" id="85444659"/>
<comment type="caution">
    <text evidence="1">The sequence shown here is derived from an EMBL/GenBank/DDBJ whole genome shotgun (WGS) entry which is preliminary data.</text>
</comment>
<gene>
    <name evidence="1" type="ORF">LY79DRAFT_584652</name>
</gene>